<comment type="caution">
    <text evidence="2">The sequence shown here is derived from an EMBL/GenBank/DDBJ whole genome shotgun (WGS) entry which is preliminary data.</text>
</comment>
<name>A0ABS6E4D8_9FIRM</name>
<evidence type="ECO:0000259" key="1">
    <source>
        <dbReference type="PROSITE" id="PS51898"/>
    </source>
</evidence>
<proteinExistence type="predicted"/>
<reference evidence="2 3" key="1">
    <citation type="submission" date="2021-06" db="EMBL/GenBank/DDBJ databases">
        <authorList>
            <person name="Sun Q."/>
            <person name="Li D."/>
        </authorList>
    </citation>
    <scope>NUCLEOTIDE SEQUENCE [LARGE SCALE GENOMIC DNA]</scope>
    <source>
        <strain evidence="2 3">MSJ-40</strain>
    </source>
</reference>
<evidence type="ECO:0000313" key="2">
    <source>
        <dbReference type="EMBL" id="MBU5437778.1"/>
    </source>
</evidence>
<evidence type="ECO:0000313" key="3">
    <source>
        <dbReference type="Proteomes" id="UP000749471"/>
    </source>
</evidence>
<sequence length="101" mass="11891">MSDNSIKMILARLRRKTKIERLHPHILRHTFATNYLINGSDIFLLQQILGHTSLDMVRRYSHLASSFIIANHKRLSPLDQIQRKNIIIELKTCLDILNYIK</sequence>
<organism evidence="2 3">
    <name type="scientific">Tissierella simiarum</name>
    <dbReference type="NCBI Taxonomy" id="2841534"/>
    <lineage>
        <taxon>Bacteria</taxon>
        <taxon>Bacillati</taxon>
        <taxon>Bacillota</taxon>
        <taxon>Tissierellia</taxon>
        <taxon>Tissierellales</taxon>
        <taxon>Tissierellaceae</taxon>
        <taxon>Tissierella</taxon>
    </lineage>
</organism>
<dbReference type="EMBL" id="JAHLPM010000005">
    <property type="protein sequence ID" value="MBU5437778.1"/>
    <property type="molecule type" value="Genomic_DNA"/>
</dbReference>
<gene>
    <name evidence="2" type="ORF">KQI42_07150</name>
</gene>
<dbReference type="Proteomes" id="UP000749471">
    <property type="component" value="Unassembled WGS sequence"/>
</dbReference>
<feature type="domain" description="Tyr recombinase" evidence="1">
    <location>
        <begin position="1"/>
        <end position="73"/>
    </location>
</feature>
<dbReference type="PROSITE" id="PS51898">
    <property type="entry name" value="TYR_RECOMBINASE"/>
    <property type="match status" value="1"/>
</dbReference>
<protein>
    <submittedName>
        <fullName evidence="2">Tyrosine-type recombinase/integrase</fullName>
    </submittedName>
</protein>
<dbReference type="Pfam" id="PF00589">
    <property type="entry name" value="Phage_integrase"/>
    <property type="match status" value="1"/>
</dbReference>
<keyword evidence="3" id="KW-1185">Reference proteome</keyword>
<dbReference type="InterPro" id="IPR002104">
    <property type="entry name" value="Integrase_catalytic"/>
</dbReference>
<accession>A0ABS6E4D8</accession>